<dbReference type="Proteomes" id="UP000814033">
    <property type="component" value="Unassembled WGS sequence"/>
</dbReference>
<keyword evidence="2" id="KW-1185">Reference proteome</keyword>
<feature type="non-terminal residue" evidence="1">
    <location>
        <position position="1"/>
    </location>
</feature>
<evidence type="ECO:0000313" key="1">
    <source>
        <dbReference type="EMBL" id="KAI0037892.1"/>
    </source>
</evidence>
<protein>
    <submittedName>
        <fullName evidence="1">Uncharacterized protein</fullName>
    </submittedName>
</protein>
<proteinExistence type="predicted"/>
<reference evidence="1" key="2">
    <citation type="journal article" date="2022" name="New Phytol.">
        <title>Evolutionary transition to the ectomycorrhizal habit in the genomes of a hyperdiverse lineage of mushroom-forming fungi.</title>
        <authorList>
            <person name="Looney B."/>
            <person name="Miyauchi S."/>
            <person name="Morin E."/>
            <person name="Drula E."/>
            <person name="Courty P.E."/>
            <person name="Kohler A."/>
            <person name="Kuo A."/>
            <person name="LaButti K."/>
            <person name="Pangilinan J."/>
            <person name="Lipzen A."/>
            <person name="Riley R."/>
            <person name="Andreopoulos W."/>
            <person name="He G."/>
            <person name="Johnson J."/>
            <person name="Nolan M."/>
            <person name="Tritt A."/>
            <person name="Barry K.W."/>
            <person name="Grigoriev I.V."/>
            <person name="Nagy L.G."/>
            <person name="Hibbett D."/>
            <person name="Henrissat B."/>
            <person name="Matheny P.B."/>
            <person name="Labbe J."/>
            <person name="Martin F.M."/>
        </authorList>
    </citation>
    <scope>NUCLEOTIDE SEQUENCE</scope>
    <source>
        <strain evidence="1">FP105234-sp</strain>
    </source>
</reference>
<accession>A0ACB8R1V5</accession>
<gene>
    <name evidence="1" type="ORF">FA95DRAFT_1668287</name>
</gene>
<sequence length="347" mass="38670">ILGNPQWTSARLMIDSANSGRDDAEPVPRCSSQTTRKQHVVSHLYRGRSTCLLTSLSPIPPPPSPARPPLPPDPQGIKTRPLIQPPRVDSSADSNVDGQACAPHPAQRLGWIYALQVGPECTQSSLLPQPRCLVDPGERREKGDVLKVSEGGDEVLRKRRRVELFDTSARRGDSAQKRRRCGIDPTSAPLLSGKRFRATRGVWYQKIVVYLSAILSRVLRCHAHICWRCLLNFEANHIYNHMRVEHGGIDDDELPQPAGNIEEQAWAQQPQLEPVAIPRFDPLVERPLDVEHYEWQGILQEGFEAERLREEAGLQQHLVFCTGLRNPCGSRVRVPAGTGTGTHCGHP</sequence>
<name>A0ACB8R1V5_9AGAM</name>
<reference evidence="1" key="1">
    <citation type="submission" date="2021-02" db="EMBL/GenBank/DDBJ databases">
        <authorList>
            <consortium name="DOE Joint Genome Institute"/>
            <person name="Ahrendt S."/>
            <person name="Looney B.P."/>
            <person name="Miyauchi S."/>
            <person name="Morin E."/>
            <person name="Drula E."/>
            <person name="Courty P.E."/>
            <person name="Chicoki N."/>
            <person name="Fauchery L."/>
            <person name="Kohler A."/>
            <person name="Kuo A."/>
            <person name="Labutti K."/>
            <person name="Pangilinan J."/>
            <person name="Lipzen A."/>
            <person name="Riley R."/>
            <person name="Andreopoulos W."/>
            <person name="He G."/>
            <person name="Johnson J."/>
            <person name="Barry K.W."/>
            <person name="Grigoriev I.V."/>
            <person name="Nagy L."/>
            <person name="Hibbett D."/>
            <person name="Henrissat B."/>
            <person name="Matheny P.B."/>
            <person name="Labbe J."/>
            <person name="Martin F."/>
        </authorList>
    </citation>
    <scope>NUCLEOTIDE SEQUENCE</scope>
    <source>
        <strain evidence="1">FP105234-sp</strain>
    </source>
</reference>
<dbReference type="EMBL" id="MU276671">
    <property type="protein sequence ID" value="KAI0037892.1"/>
    <property type="molecule type" value="Genomic_DNA"/>
</dbReference>
<comment type="caution">
    <text evidence="1">The sequence shown here is derived from an EMBL/GenBank/DDBJ whole genome shotgun (WGS) entry which is preliminary data.</text>
</comment>
<evidence type="ECO:0000313" key="2">
    <source>
        <dbReference type="Proteomes" id="UP000814033"/>
    </source>
</evidence>
<organism evidence="1 2">
    <name type="scientific">Auriscalpium vulgare</name>
    <dbReference type="NCBI Taxonomy" id="40419"/>
    <lineage>
        <taxon>Eukaryota</taxon>
        <taxon>Fungi</taxon>
        <taxon>Dikarya</taxon>
        <taxon>Basidiomycota</taxon>
        <taxon>Agaricomycotina</taxon>
        <taxon>Agaricomycetes</taxon>
        <taxon>Russulales</taxon>
        <taxon>Auriscalpiaceae</taxon>
        <taxon>Auriscalpium</taxon>
    </lineage>
</organism>